<dbReference type="InterPro" id="IPR003265">
    <property type="entry name" value="HhH-GPD_domain"/>
</dbReference>
<evidence type="ECO:0000256" key="5">
    <source>
        <dbReference type="ARBA" id="ARBA00022801"/>
    </source>
</evidence>
<gene>
    <name evidence="13" type="ORF">BB558_005451</name>
</gene>
<organism evidence="13 14">
    <name type="scientific">Smittium angustum</name>
    <dbReference type="NCBI Taxonomy" id="133377"/>
    <lineage>
        <taxon>Eukaryota</taxon>
        <taxon>Fungi</taxon>
        <taxon>Fungi incertae sedis</taxon>
        <taxon>Zoopagomycota</taxon>
        <taxon>Kickxellomycotina</taxon>
        <taxon>Harpellomycetes</taxon>
        <taxon>Harpellales</taxon>
        <taxon>Legeriomycetaceae</taxon>
        <taxon>Smittium</taxon>
    </lineage>
</organism>
<dbReference type="InterPro" id="IPR003651">
    <property type="entry name" value="Endonuclease3_FeS-loop_motif"/>
</dbReference>
<keyword evidence="5" id="KW-0378">Hydrolase</keyword>
<dbReference type="GO" id="GO:0005634">
    <property type="term" value="C:nucleus"/>
    <property type="evidence" value="ECO:0007669"/>
    <property type="project" value="TreeGrafter"/>
</dbReference>
<keyword evidence="6" id="KW-0408">Iron</keyword>
<reference evidence="13 14" key="1">
    <citation type="journal article" date="2018" name="MBio">
        <title>Comparative Genomics Reveals the Core Gene Toolbox for the Fungus-Insect Symbiosis.</title>
        <authorList>
            <person name="Wang Y."/>
            <person name="Stata M."/>
            <person name="Wang W."/>
            <person name="Stajich J.E."/>
            <person name="White M.M."/>
            <person name="Moncalvo J.M."/>
        </authorList>
    </citation>
    <scope>NUCLEOTIDE SEQUENCE [LARGE SCALE GENOMIC DNA]</scope>
    <source>
        <strain evidence="13 14">AUS-126-30</strain>
    </source>
</reference>
<feature type="domain" description="HhH-GPD" evidence="12">
    <location>
        <begin position="175"/>
        <end position="313"/>
    </location>
</feature>
<sequence>MITRSILRNKAVSSSKPTSKQKNLESSTKNANILKDSSTNSSEILKSEFQVGNIPTPDIVCDIEDVVKNEFELSKLSESENLEHKSEKRKRKKDVKLEVDQKQPKVETSNKRRDSVNDWKVTFEKIREFRLLQINSLDGMKPAPVDIYGCEALASHSSTTSLETKKFISLVSLMLSSQTRDEMTATAVNNLIKNLKCETVKDIKPSLGVNEDGLTYDGKVPENLSQLVKISGVGPKMGILAIQTFQSLETSKDITPVGIGVDTHVFRISKLLGWANKDTKTPEDVRKQLEKLFPKNRTYWCEVNKLLVGLGQTVCVAKSPKCDICPVNQLCISSKVKSKLH</sequence>
<keyword evidence="7" id="KW-0411">Iron-sulfur</keyword>
<evidence type="ECO:0000313" key="13">
    <source>
        <dbReference type="EMBL" id="PVZ98547.1"/>
    </source>
</evidence>
<evidence type="ECO:0000256" key="9">
    <source>
        <dbReference type="ARBA" id="ARBA00023239"/>
    </source>
</evidence>
<dbReference type="SMART" id="SM00478">
    <property type="entry name" value="ENDO3c"/>
    <property type="match status" value="1"/>
</dbReference>
<comment type="cofactor">
    <cofactor evidence="1">
        <name>[4Fe-4S] cluster</name>
        <dbReference type="ChEBI" id="CHEBI:49883"/>
    </cofactor>
</comment>
<dbReference type="Proteomes" id="UP000245591">
    <property type="component" value="Unassembled WGS sequence"/>
</dbReference>
<dbReference type="GO" id="GO:0046872">
    <property type="term" value="F:metal ion binding"/>
    <property type="evidence" value="ECO:0007669"/>
    <property type="project" value="UniProtKB-KW"/>
</dbReference>
<keyword evidence="4" id="KW-0227">DNA damage</keyword>
<evidence type="ECO:0000256" key="7">
    <source>
        <dbReference type="ARBA" id="ARBA00023014"/>
    </source>
</evidence>
<evidence type="ECO:0000256" key="6">
    <source>
        <dbReference type="ARBA" id="ARBA00023004"/>
    </source>
</evidence>
<dbReference type="CDD" id="cd00056">
    <property type="entry name" value="ENDO3c"/>
    <property type="match status" value="1"/>
</dbReference>
<keyword evidence="9" id="KW-0456">Lyase</keyword>
<dbReference type="EMBL" id="MBFU01000539">
    <property type="protein sequence ID" value="PVZ98547.1"/>
    <property type="molecule type" value="Genomic_DNA"/>
</dbReference>
<dbReference type="SMART" id="SM00525">
    <property type="entry name" value="FES"/>
    <property type="match status" value="1"/>
</dbReference>
<evidence type="ECO:0000313" key="14">
    <source>
        <dbReference type="Proteomes" id="UP000245591"/>
    </source>
</evidence>
<dbReference type="GO" id="GO:0006285">
    <property type="term" value="P:base-excision repair, AP site formation"/>
    <property type="evidence" value="ECO:0007669"/>
    <property type="project" value="TreeGrafter"/>
</dbReference>
<keyword evidence="14" id="KW-1185">Reference proteome</keyword>
<dbReference type="GO" id="GO:0003906">
    <property type="term" value="F:DNA-(apurinic or apyrimidinic site) endonuclease activity"/>
    <property type="evidence" value="ECO:0007669"/>
    <property type="project" value="TreeGrafter"/>
</dbReference>
<dbReference type="PANTHER" id="PTHR43286">
    <property type="entry name" value="ENDONUCLEASE III-LIKE PROTEIN 1"/>
    <property type="match status" value="1"/>
</dbReference>
<dbReference type="Pfam" id="PF10576">
    <property type="entry name" value="EndIII_4Fe-2S"/>
    <property type="match status" value="1"/>
</dbReference>
<feature type="region of interest" description="Disordered" evidence="11">
    <location>
        <begin position="78"/>
        <end position="113"/>
    </location>
</feature>
<dbReference type="GO" id="GO:0000703">
    <property type="term" value="F:oxidized pyrimidine nucleobase lesion DNA N-glycosylase activity"/>
    <property type="evidence" value="ECO:0007669"/>
    <property type="project" value="TreeGrafter"/>
</dbReference>
<proteinExistence type="inferred from homology"/>
<protein>
    <recommendedName>
        <fullName evidence="12">HhH-GPD domain-containing protein</fullName>
    </recommendedName>
</protein>
<dbReference type="GO" id="GO:0016829">
    <property type="term" value="F:lyase activity"/>
    <property type="evidence" value="ECO:0007669"/>
    <property type="project" value="UniProtKB-KW"/>
</dbReference>
<evidence type="ECO:0000256" key="2">
    <source>
        <dbReference type="ARBA" id="ARBA00008343"/>
    </source>
</evidence>
<dbReference type="InterPro" id="IPR004035">
    <property type="entry name" value="Endouclease-III_FeS-bd_BS"/>
</dbReference>
<comment type="similarity">
    <text evidence="2">Belongs to the Nth/MutY family.</text>
</comment>
<feature type="compositionally biased region" description="Basic and acidic residues" evidence="11">
    <location>
        <begin position="95"/>
        <end position="113"/>
    </location>
</feature>
<dbReference type="Gene3D" id="1.10.1670.10">
    <property type="entry name" value="Helix-hairpin-Helix base-excision DNA repair enzymes (C-terminal)"/>
    <property type="match status" value="1"/>
</dbReference>
<evidence type="ECO:0000256" key="3">
    <source>
        <dbReference type="ARBA" id="ARBA00022723"/>
    </source>
</evidence>
<dbReference type="GO" id="GO:0051539">
    <property type="term" value="F:4 iron, 4 sulfur cluster binding"/>
    <property type="evidence" value="ECO:0007669"/>
    <property type="project" value="InterPro"/>
</dbReference>
<dbReference type="GO" id="GO:0006289">
    <property type="term" value="P:nucleotide-excision repair"/>
    <property type="evidence" value="ECO:0007669"/>
    <property type="project" value="TreeGrafter"/>
</dbReference>
<dbReference type="InterPro" id="IPR023170">
    <property type="entry name" value="HhH_base_excis_C"/>
</dbReference>
<dbReference type="SUPFAM" id="SSF48150">
    <property type="entry name" value="DNA-glycosylase"/>
    <property type="match status" value="1"/>
</dbReference>
<evidence type="ECO:0000256" key="4">
    <source>
        <dbReference type="ARBA" id="ARBA00022763"/>
    </source>
</evidence>
<evidence type="ECO:0000256" key="8">
    <source>
        <dbReference type="ARBA" id="ARBA00023204"/>
    </source>
</evidence>
<evidence type="ECO:0000259" key="12">
    <source>
        <dbReference type="SMART" id="SM00478"/>
    </source>
</evidence>
<evidence type="ECO:0000256" key="11">
    <source>
        <dbReference type="SAM" id="MobiDB-lite"/>
    </source>
</evidence>
<feature type="compositionally biased region" description="Polar residues" evidence="11">
    <location>
        <begin position="11"/>
        <end position="37"/>
    </location>
</feature>
<dbReference type="PROSITE" id="PS00764">
    <property type="entry name" value="ENDONUCLEASE_III_1"/>
    <property type="match status" value="1"/>
</dbReference>
<keyword evidence="10" id="KW-0326">Glycosidase</keyword>
<evidence type="ECO:0000256" key="10">
    <source>
        <dbReference type="ARBA" id="ARBA00023295"/>
    </source>
</evidence>
<keyword evidence="3" id="KW-0479">Metal-binding</keyword>
<dbReference type="InterPro" id="IPR011257">
    <property type="entry name" value="DNA_glycosylase"/>
</dbReference>
<feature type="region of interest" description="Disordered" evidence="11">
    <location>
        <begin position="1"/>
        <end position="37"/>
    </location>
</feature>
<name>A0A2U1J0I2_SMIAN</name>
<dbReference type="AlphaFoldDB" id="A0A2U1J0I2"/>
<accession>A0A2U1J0I2</accession>
<dbReference type="Pfam" id="PF00730">
    <property type="entry name" value="HhH-GPD"/>
    <property type="match status" value="1"/>
</dbReference>
<keyword evidence="8" id="KW-0234">DNA repair</keyword>
<evidence type="ECO:0000256" key="1">
    <source>
        <dbReference type="ARBA" id="ARBA00001966"/>
    </source>
</evidence>
<dbReference type="PANTHER" id="PTHR43286:SF1">
    <property type="entry name" value="ENDONUCLEASE III-LIKE PROTEIN 1"/>
    <property type="match status" value="1"/>
</dbReference>
<comment type="caution">
    <text evidence="13">The sequence shown here is derived from an EMBL/GenBank/DDBJ whole genome shotgun (WGS) entry which is preliminary data.</text>
</comment>